<evidence type="ECO:0000256" key="4">
    <source>
        <dbReference type="ARBA" id="ARBA00022801"/>
    </source>
</evidence>
<dbReference type="Gene3D" id="3.20.20.80">
    <property type="entry name" value="Glycosidases"/>
    <property type="match status" value="1"/>
</dbReference>
<keyword evidence="4" id="KW-0378">Hydrolase</keyword>
<evidence type="ECO:0000313" key="10">
    <source>
        <dbReference type="Proteomes" id="UP001603857"/>
    </source>
</evidence>
<comment type="similarity">
    <text evidence="2 8">Belongs to the glycosyl hydrolase 17 family.</text>
</comment>
<dbReference type="InterPro" id="IPR000490">
    <property type="entry name" value="Glyco_hydro_17"/>
</dbReference>
<sequence length="329" mass="36098">MFAFLFIKYYVAAQSVGVCYGVNGDNLPSKQEVVDMYRVRNIRGMRIYEADEEILKALEGSNILVLIMDVAGETIQSLTDPSAATNWVNTYVIPYSQNVELMIISVGNEVHPGDTVAQYILTVMTNIQNAISSANLQAQVKVSTAIDSTLTTNTYPPSNGVFTDDAEPYIKPIIDFLVENGAPLLANLYPYFAYANDQQNIPLAFALFTQEGNNDGGYQNLFDAMLDSVYAALEKVGASNLQIVVSESGWPCDGGIGASYENAYTYYSNLVKHAMSTSGTPKRPGGPIEAYLFAMFDENQKAGEEIERHFGLFNPNKTPKYHPPAVPIN</sequence>
<comment type="caution">
    <text evidence="9">The sequence shown here is derived from an EMBL/GenBank/DDBJ whole genome shotgun (WGS) entry which is preliminary data.</text>
</comment>
<evidence type="ECO:0000256" key="1">
    <source>
        <dbReference type="ARBA" id="ARBA00000382"/>
    </source>
</evidence>
<dbReference type="Pfam" id="PF00332">
    <property type="entry name" value="Glyco_hydro_17"/>
    <property type="match status" value="1"/>
</dbReference>
<dbReference type="EMBL" id="JBGMDY010000007">
    <property type="protein sequence ID" value="KAL2329203.1"/>
    <property type="molecule type" value="Genomic_DNA"/>
</dbReference>
<accession>A0ABD1M092</accession>
<dbReference type="InterPro" id="IPR044965">
    <property type="entry name" value="Glyco_hydro_17_plant"/>
</dbReference>
<dbReference type="GO" id="GO:0042973">
    <property type="term" value="F:glucan endo-1,3-beta-D-glucosidase activity"/>
    <property type="evidence" value="ECO:0007669"/>
    <property type="project" value="UniProtKB-EC"/>
</dbReference>
<keyword evidence="10" id="KW-1185">Reference proteome</keyword>
<dbReference type="SUPFAM" id="SSF51445">
    <property type="entry name" value="(Trans)glycosidases"/>
    <property type="match status" value="1"/>
</dbReference>
<dbReference type="FunFam" id="3.20.20.80:FF:000010">
    <property type="entry name" value="glucan endo-1,3-beta-glucosidase, basic"/>
    <property type="match status" value="1"/>
</dbReference>
<keyword evidence="5" id="KW-0326">Glycosidase</keyword>
<dbReference type="Proteomes" id="UP001603857">
    <property type="component" value="Unassembled WGS sequence"/>
</dbReference>
<dbReference type="EC" id="3.2.1.39" evidence="3"/>
<dbReference type="PANTHER" id="PTHR32227">
    <property type="entry name" value="GLUCAN ENDO-1,3-BETA-GLUCOSIDASE BG1-RELATED-RELATED"/>
    <property type="match status" value="1"/>
</dbReference>
<evidence type="ECO:0000256" key="3">
    <source>
        <dbReference type="ARBA" id="ARBA00012780"/>
    </source>
</evidence>
<evidence type="ECO:0000313" key="9">
    <source>
        <dbReference type="EMBL" id="KAL2329203.1"/>
    </source>
</evidence>
<evidence type="ECO:0000256" key="5">
    <source>
        <dbReference type="ARBA" id="ARBA00023295"/>
    </source>
</evidence>
<gene>
    <name evidence="9" type="ORF">Fmac_022630</name>
</gene>
<name>A0ABD1M092_9FABA</name>
<comment type="catalytic activity">
    <reaction evidence="1">
        <text>Hydrolysis of (1-&gt;3)-beta-D-glucosidic linkages in (1-&gt;3)-beta-D-glucans.</text>
        <dbReference type="EC" id="3.2.1.39"/>
    </reaction>
</comment>
<dbReference type="InterPro" id="IPR017853">
    <property type="entry name" value="GH"/>
</dbReference>
<evidence type="ECO:0000256" key="6">
    <source>
        <dbReference type="ARBA" id="ARBA00033335"/>
    </source>
</evidence>
<proteinExistence type="inferred from homology"/>
<evidence type="ECO:0000256" key="7">
    <source>
        <dbReference type="ARBA" id="ARBA00033417"/>
    </source>
</evidence>
<reference evidence="9 10" key="1">
    <citation type="submission" date="2024-08" db="EMBL/GenBank/DDBJ databases">
        <title>Insights into the chromosomal genome structure of Flemingia macrophylla.</title>
        <authorList>
            <person name="Ding Y."/>
            <person name="Zhao Y."/>
            <person name="Bi W."/>
            <person name="Wu M."/>
            <person name="Zhao G."/>
            <person name="Gong Y."/>
            <person name="Li W."/>
            <person name="Zhang P."/>
        </authorList>
    </citation>
    <scope>NUCLEOTIDE SEQUENCE [LARGE SCALE GENOMIC DNA]</scope>
    <source>
        <strain evidence="9">DYQJB</strain>
        <tissue evidence="9">Leaf</tissue>
    </source>
</reference>
<protein>
    <recommendedName>
        <fullName evidence="3">glucan endo-1,3-beta-D-glucosidase</fullName>
        <ecNumber evidence="3">3.2.1.39</ecNumber>
    </recommendedName>
    <alternativeName>
        <fullName evidence="6">(1-&gt;3)-beta-glucan endohydrolase</fullName>
    </alternativeName>
    <alternativeName>
        <fullName evidence="7">Beta-1,3-endoglucanase</fullName>
    </alternativeName>
</protein>
<organism evidence="9 10">
    <name type="scientific">Flemingia macrophylla</name>
    <dbReference type="NCBI Taxonomy" id="520843"/>
    <lineage>
        <taxon>Eukaryota</taxon>
        <taxon>Viridiplantae</taxon>
        <taxon>Streptophyta</taxon>
        <taxon>Embryophyta</taxon>
        <taxon>Tracheophyta</taxon>
        <taxon>Spermatophyta</taxon>
        <taxon>Magnoliopsida</taxon>
        <taxon>eudicotyledons</taxon>
        <taxon>Gunneridae</taxon>
        <taxon>Pentapetalae</taxon>
        <taxon>rosids</taxon>
        <taxon>fabids</taxon>
        <taxon>Fabales</taxon>
        <taxon>Fabaceae</taxon>
        <taxon>Papilionoideae</taxon>
        <taxon>50 kb inversion clade</taxon>
        <taxon>NPAAA clade</taxon>
        <taxon>indigoferoid/millettioid clade</taxon>
        <taxon>Phaseoleae</taxon>
        <taxon>Flemingia</taxon>
    </lineage>
</organism>
<dbReference type="AlphaFoldDB" id="A0ABD1M092"/>
<evidence type="ECO:0000256" key="2">
    <source>
        <dbReference type="ARBA" id="ARBA00008773"/>
    </source>
</evidence>
<evidence type="ECO:0000256" key="8">
    <source>
        <dbReference type="RuleBase" id="RU004335"/>
    </source>
</evidence>